<dbReference type="InterPro" id="IPR005754">
    <property type="entry name" value="Sortase"/>
</dbReference>
<keyword evidence="3" id="KW-0812">Transmembrane</keyword>
<feature type="compositionally biased region" description="Low complexity" evidence="2">
    <location>
        <begin position="143"/>
        <end position="163"/>
    </location>
</feature>
<evidence type="ECO:0000256" key="1">
    <source>
        <dbReference type="ARBA" id="ARBA00022801"/>
    </source>
</evidence>
<evidence type="ECO:0000256" key="2">
    <source>
        <dbReference type="SAM" id="MobiDB-lite"/>
    </source>
</evidence>
<evidence type="ECO:0000313" key="4">
    <source>
        <dbReference type="EMBL" id="APY87338.1"/>
    </source>
</evidence>
<feature type="transmembrane region" description="Helical" evidence="3">
    <location>
        <begin position="270"/>
        <end position="292"/>
    </location>
</feature>
<sequence length="483" mass="51542">MTALRPGRDPSGAPHDANAAYGDAGGARGGAGSAESAGGVESAGGAGGVDGAGDVARGDAELEAAVDDLTDPLTDPLPGQHPSPWFRSGPASEPQPKPRPEIRTESRPEPPSEPHQGQRPRVPRASREPQATPEPTYEQLYGAYSPQQAAAAATPPSPRSATPPYEPIRRDDETVGLRTVDTRRAAAGPESHGLTETTRPLKPVRSTEPVRPPEPVRPAEGRAARRKAAKKGGRRPVQASPALGAPLSRVEARRAERARRPSAGTVISRGLGEVFITLGVLMLLFVTYQLWWTNIRAQQQADGAAHDLQSEWAKGKGKPGTFEPGQGFALLHIPKLDVVVPVAEGIDKHKVLDRGMVGHYNEGVTKTAMPDADPGNFAVAGHRNTHGEPFRYINRLEPGDPIVVETQDTYFVYKMANILPQTNPSNTSVIGPVPPGSGFTKPGRYITLTTCTPEFTSKYRMIVWGKMAEERPRSKGKPSALVN</sequence>
<dbReference type="Pfam" id="PF04203">
    <property type="entry name" value="Sortase"/>
    <property type="match status" value="1"/>
</dbReference>
<feature type="compositionally biased region" description="Basic and acidic residues" evidence="2">
    <location>
        <begin position="167"/>
        <end position="184"/>
    </location>
</feature>
<dbReference type="RefSeq" id="WP_076685319.1">
    <property type="nucleotide sequence ID" value="NZ_JAPSIV010000008.1"/>
</dbReference>
<keyword evidence="3" id="KW-0472">Membrane</keyword>
<evidence type="ECO:0000256" key="3">
    <source>
        <dbReference type="SAM" id="Phobius"/>
    </source>
</evidence>
<organism evidence="4 5">
    <name type="scientific">Streptomyces alfalfae</name>
    <dbReference type="NCBI Taxonomy" id="1642299"/>
    <lineage>
        <taxon>Bacteria</taxon>
        <taxon>Bacillati</taxon>
        <taxon>Actinomycetota</taxon>
        <taxon>Actinomycetes</taxon>
        <taxon>Kitasatosporales</taxon>
        <taxon>Streptomycetaceae</taxon>
        <taxon>Streptomyces</taxon>
    </lineage>
</organism>
<feature type="compositionally biased region" description="Gly residues" evidence="2">
    <location>
        <begin position="23"/>
        <end position="32"/>
    </location>
</feature>
<dbReference type="Proteomes" id="UP000187191">
    <property type="component" value="Chromosome"/>
</dbReference>
<dbReference type="InterPro" id="IPR053465">
    <property type="entry name" value="Sortase_Class_E"/>
</dbReference>
<dbReference type="NCBIfam" id="TIGR01076">
    <property type="entry name" value="sortase_fam"/>
    <property type="match status" value="1"/>
</dbReference>
<feature type="compositionally biased region" description="Gly residues" evidence="2">
    <location>
        <begin position="41"/>
        <end position="51"/>
    </location>
</feature>
<feature type="compositionally biased region" description="Basic residues" evidence="2">
    <location>
        <begin position="224"/>
        <end position="234"/>
    </location>
</feature>
<feature type="compositionally biased region" description="Basic and acidic residues" evidence="2">
    <location>
        <begin position="250"/>
        <end position="259"/>
    </location>
</feature>
<feature type="region of interest" description="Disordered" evidence="2">
    <location>
        <begin position="1"/>
        <end position="261"/>
    </location>
</feature>
<reference evidence="4 5" key="1">
    <citation type="submission" date="2016-05" db="EMBL/GenBank/DDBJ databases">
        <authorList>
            <person name="Gu J."/>
        </authorList>
    </citation>
    <scope>NUCLEOTIDE SEQUENCE [LARGE SCALE GENOMIC DNA]</scope>
    <source>
        <strain evidence="4 5">ACCC40021</strain>
    </source>
</reference>
<accession>A0ABN4VLF8</accession>
<name>A0ABN4VLF8_9ACTN</name>
<evidence type="ECO:0000313" key="5">
    <source>
        <dbReference type="Proteomes" id="UP000187191"/>
    </source>
</evidence>
<keyword evidence="3" id="KW-1133">Transmembrane helix</keyword>
<dbReference type="CDD" id="cd05830">
    <property type="entry name" value="Sortase_E"/>
    <property type="match status" value="1"/>
</dbReference>
<dbReference type="EMBL" id="CP015588">
    <property type="protein sequence ID" value="APY87338.1"/>
    <property type="molecule type" value="Genomic_DNA"/>
</dbReference>
<dbReference type="Gene3D" id="2.40.260.10">
    <property type="entry name" value="Sortase"/>
    <property type="match status" value="1"/>
</dbReference>
<dbReference type="NCBIfam" id="NF033747">
    <property type="entry name" value="class_E_sortase"/>
    <property type="match status" value="1"/>
</dbReference>
<keyword evidence="5" id="KW-1185">Reference proteome</keyword>
<dbReference type="InterPro" id="IPR023365">
    <property type="entry name" value="Sortase_dom-sf"/>
</dbReference>
<protein>
    <recommendedName>
        <fullName evidence="6">Class E sortase</fullName>
    </recommendedName>
</protein>
<dbReference type="SUPFAM" id="SSF63817">
    <property type="entry name" value="Sortase"/>
    <property type="match status" value="1"/>
</dbReference>
<keyword evidence="1" id="KW-0378">Hydrolase</keyword>
<gene>
    <name evidence="4" type="ORF">A7J05_17810</name>
</gene>
<proteinExistence type="predicted"/>
<evidence type="ECO:0008006" key="6">
    <source>
        <dbReference type="Google" id="ProtNLM"/>
    </source>
</evidence>
<feature type="compositionally biased region" description="Acidic residues" evidence="2">
    <location>
        <begin position="61"/>
        <end position="70"/>
    </location>
</feature>
<feature type="compositionally biased region" description="Basic and acidic residues" evidence="2">
    <location>
        <begin position="96"/>
        <end position="112"/>
    </location>
</feature>
<dbReference type="InterPro" id="IPR042003">
    <property type="entry name" value="Sortase_E"/>
</dbReference>